<dbReference type="EMBL" id="JAWCUI010000033">
    <property type="protein sequence ID" value="KAL1894395.1"/>
    <property type="molecule type" value="Genomic_DNA"/>
</dbReference>
<sequence>MVRRRRQAGKAPKKPRFNIPYCDKGKPDSPFRIDARFSIQQHEAPAPFGNGYKVKDRRGEEVLAQMRKEQLPQSIYCMHNQPPGPEPAEDAPRVEIEITEHLRNLLTTGAHLVACRILKGTVPTSAPPVSSSSSSTTATACPPPRPIPPTHVVAKIFDPMYYHHSGTYDIVDMADMEYCRETAAYQHLVREGVDGQLLPAYYGSYSLELPLDQAQKDYLAEIKGADHPLLQVPNPVRRVRIILMGRVHGLPMTTQLVFGDVNAMSNEARLDVVATTLEAYARLYFHGITHGDLAPRNVFLKDINEDSADSTRIRSVTEDKLRFHRFVDLGLAYVLGRPESAFSRQSPDEMRPRNPIRLFWHVFESGAVNMYYWLPKNMRCTEVFQLWMLQRWYGDTRFESVGAVPIPVKNDLAWERSEAITNETWPETKGEDFLRTDDDEDDDSNGRRGWQIRSALTRAMAAIPGIRAISVVIKQQKCAVLDDKTIAAVRDASYPAAFKVERRCVAAPVPACKPTKDRPRGFW</sequence>
<dbReference type="SUPFAM" id="SSF56112">
    <property type="entry name" value="Protein kinase-like (PK-like)"/>
    <property type="match status" value="1"/>
</dbReference>
<evidence type="ECO:0000313" key="6">
    <source>
        <dbReference type="Proteomes" id="UP001583186"/>
    </source>
</evidence>
<dbReference type="EC" id="2.7.11.1" evidence="1"/>
<dbReference type="Proteomes" id="UP001583186">
    <property type="component" value="Unassembled WGS sequence"/>
</dbReference>
<feature type="region of interest" description="Disordered" evidence="4">
    <location>
        <begin position="124"/>
        <end position="145"/>
    </location>
</feature>
<name>A0ABR3Z280_9PEZI</name>
<keyword evidence="6" id="KW-1185">Reference proteome</keyword>
<feature type="region of interest" description="Disordered" evidence="4">
    <location>
        <begin position="1"/>
        <end position="28"/>
    </location>
</feature>
<evidence type="ECO:0000256" key="2">
    <source>
        <dbReference type="ARBA" id="ARBA00047899"/>
    </source>
</evidence>
<accession>A0ABR3Z280</accession>
<evidence type="ECO:0000313" key="5">
    <source>
        <dbReference type="EMBL" id="KAL1894395.1"/>
    </source>
</evidence>
<feature type="region of interest" description="Disordered" evidence="4">
    <location>
        <begin position="425"/>
        <end position="448"/>
    </location>
</feature>
<evidence type="ECO:0000256" key="3">
    <source>
        <dbReference type="ARBA" id="ARBA00048679"/>
    </source>
</evidence>
<dbReference type="InterPro" id="IPR008266">
    <property type="entry name" value="Tyr_kinase_AS"/>
</dbReference>
<protein>
    <recommendedName>
        <fullName evidence="1">non-specific serine/threonine protein kinase</fullName>
        <ecNumber evidence="1">2.7.11.1</ecNumber>
    </recommendedName>
</protein>
<gene>
    <name evidence="5" type="ORF">Sste5346_005897</name>
</gene>
<evidence type="ECO:0000256" key="1">
    <source>
        <dbReference type="ARBA" id="ARBA00012513"/>
    </source>
</evidence>
<comment type="catalytic activity">
    <reaction evidence="3">
        <text>L-seryl-[protein] + ATP = O-phospho-L-seryl-[protein] + ADP + H(+)</text>
        <dbReference type="Rhea" id="RHEA:17989"/>
        <dbReference type="Rhea" id="RHEA-COMP:9863"/>
        <dbReference type="Rhea" id="RHEA-COMP:11604"/>
        <dbReference type="ChEBI" id="CHEBI:15378"/>
        <dbReference type="ChEBI" id="CHEBI:29999"/>
        <dbReference type="ChEBI" id="CHEBI:30616"/>
        <dbReference type="ChEBI" id="CHEBI:83421"/>
        <dbReference type="ChEBI" id="CHEBI:456216"/>
        <dbReference type="EC" id="2.7.11.1"/>
    </reaction>
</comment>
<dbReference type="PROSITE" id="PS00109">
    <property type="entry name" value="PROTEIN_KINASE_TYR"/>
    <property type="match status" value="1"/>
</dbReference>
<comment type="catalytic activity">
    <reaction evidence="2">
        <text>L-threonyl-[protein] + ATP = O-phospho-L-threonyl-[protein] + ADP + H(+)</text>
        <dbReference type="Rhea" id="RHEA:46608"/>
        <dbReference type="Rhea" id="RHEA-COMP:11060"/>
        <dbReference type="Rhea" id="RHEA-COMP:11605"/>
        <dbReference type="ChEBI" id="CHEBI:15378"/>
        <dbReference type="ChEBI" id="CHEBI:30013"/>
        <dbReference type="ChEBI" id="CHEBI:30616"/>
        <dbReference type="ChEBI" id="CHEBI:61977"/>
        <dbReference type="ChEBI" id="CHEBI:456216"/>
        <dbReference type="EC" id="2.7.11.1"/>
    </reaction>
</comment>
<organism evidence="5 6">
    <name type="scientific">Sporothrix stenoceras</name>
    <dbReference type="NCBI Taxonomy" id="5173"/>
    <lineage>
        <taxon>Eukaryota</taxon>
        <taxon>Fungi</taxon>
        <taxon>Dikarya</taxon>
        <taxon>Ascomycota</taxon>
        <taxon>Pezizomycotina</taxon>
        <taxon>Sordariomycetes</taxon>
        <taxon>Sordariomycetidae</taxon>
        <taxon>Ophiostomatales</taxon>
        <taxon>Ophiostomataceae</taxon>
        <taxon>Sporothrix</taxon>
    </lineage>
</organism>
<comment type="caution">
    <text evidence="5">The sequence shown here is derived from an EMBL/GenBank/DDBJ whole genome shotgun (WGS) entry which is preliminary data.</text>
</comment>
<feature type="compositionally biased region" description="Low complexity" evidence="4">
    <location>
        <begin position="124"/>
        <end position="140"/>
    </location>
</feature>
<feature type="compositionally biased region" description="Basic residues" evidence="4">
    <location>
        <begin position="1"/>
        <end position="16"/>
    </location>
</feature>
<reference evidence="5 6" key="1">
    <citation type="journal article" date="2024" name="IMA Fungus">
        <title>IMA Genome - F19 : A genome assembly and annotation guide to empower mycologists, including annotated draft genome sequences of Ceratocystis pirilliformis, Diaporthe australafricana, Fusarium ophioides, Paecilomyces lecythidis, and Sporothrix stenoceras.</title>
        <authorList>
            <person name="Aylward J."/>
            <person name="Wilson A.M."/>
            <person name="Visagie C.M."/>
            <person name="Spraker J."/>
            <person name="Barnes I."/>
            <person name="Buitendag C."/>
            <person name="Ceriani C."/>
            <person name="Del Mar Angel L."/>
            <person name="du Plessis D."/>
            <person name="Fuchs T."/>
            <person name="Gasser K."/>
            <person name="Kramer D."/>
            <person name="Li W."/>
            <person name="Munsamy K."/>
            <person name="Piso A."/>
            <person name="Price J.L."/>
            <person name="Sonnekus B."/>
            <person name="Thomas C."/>
            <person name="van der Nest A."/>
            <person name="van Dijk A."/>
            <person name="van Heerden A."/>
            <person name="van Vuuren N."/>
            <person name="Yilmaz N."/>
            <person name="Duong T.A."/>
            <person name="van der Merwe N.A."/>
            <person name="Wingfield M.J."/>
            <person name="Wingfield B.D."/>
        </authorList>
    </citation>
    <scope>NUCLEOTIDE SEQUENCE [LARGE SCALE GENOMIC DNA]</scope>
    <source>
        <strain evidence="5 6">CMW 5346</strain>
    </source>
</reference>
<evidence type="ECO:0000256" key="4">
    <source>
        <dbReference type="SAM" id="MobiDB-lite"/>
    </source>
</evidence>
<proteinExistence type="predicted"/>
<feature type="compositionally biased region" description="Basic and acidic residues" evidence="4">
    <location>
        <begin position="426"/>
        <end position="436"/>
    </location>
</feature>
<dbReference type="InterPro" id="IPR011009">
    <property type="entry name" value="Kinase-like_dom_sf"/>
</dbReference>